<dbReference type="GO" id="GO:0001667">
    <property type="term" value="P:ameboidal-type cell migration"/>
    <property type="evidence" value="ECO:0007669"/>
    <property type="project" value="UniProtKB-ARBA"/>
</dbReference>
<dbReference type="SUPFAM" id="SSF52540">
    <property type="entry name" value="P-loop containing nucleoside triphosphate hydrolases"/>
    <property type="match status" value="1"/>
</dbReference>
<accession>A0A553N814</accession>
<dbReference type="InterPro" id="IPR003578">
    <property type="entry name" value="Small_GTPase_Rho"/>
</dbReference>
<feature type="region of interest" description="Disordered" evidence="3">
    <location>
        <begin position="569"/>
        <end position="593"/>
    </location>
</feature>
<evidence type="ECO:0000256" key="1">
    <source>
        <dbReference type="ARBA" id="ARBA00022741"/>
    </source>
</evidence>
<dbReference type="Pfam" id="PF00071">
    <property type="entry name" value="Ras"/>
    <property type="match status" value="1"/>
</dbReference>
<comment type="caution">
    <text evidence="4">The sequence shown here is derived from an EMBL/GenBank/DDBJ whole genome shotgun (WGS) entry which is preliminary data.</text>
</comment>
<dbReference type="EMBL" id="VCGU01000459">
    <property type="protein sequence ID" value="TRY61576.1"/>
    <property type="molecule type" value="Genomic_DNA"/>
</dbReference>
<dbReference type="GO" id="GO:0007264">
    <property type="term" value="P:small GTPase-mediated signal transduction"/>
    <property type="evidence" value="ECO:0007669"/>
    <property type="project" value="InterPro"/>
</dbReference>
<evidence type="ECO:0000313" key="4">
    <source>
        <dbReference type="EMBL" id="TRY61576.1"/>
    </source>
</evidence>
<dbReference type="Proteomes" id="UP000318571">
    <property type="component" value="Chromosome 8"/>
</dbReference>
<dbReference type="SMART" id="SM00175">
    <property type="entry name" value="RAB"/>
    <property type="match status" value="1"/>
</dbReference>
<feature type="compositionally biased region" description="Polar residues" evidence="3">
    <location>
        <begin position="496"/>
        <end position="518"/>
    </location>
</feature>
<dbReference type="GO" id="GO:0035099">
    <property type="term" value="P:hemocyte migration"/>
    <property type="evidence" value="ECO:0007669"/>
    <property type="project" value="UniProtKB-ARBA"/>
</dbReference>
<dbReference type="PROSITE" id="PS51419">
    <property type="entry name" value="RAB"/>
    <property type="match status" value="1"/>
</dbReference>
<evidence type="ECO:0000256" key="3">
    <source>
        <dbReference type="SAM" id="MobiDB-lite"/>
    </source>
</evidence>
<feature type="region of interest" description="Disordered" evidence="3">
    <location>
        <begin position="345"/>
        <end position="365"/>
    </location>
</feature>
<name>A0A553N814_TIGCA</name>
<feature type="region of interest" description="Disordered" evidence="3">
    <location>
        <begin position="495"/>
        <end position="536"/>
    </location>
</feature>
<dbReference type="GO" id="GO:0035006">
    <property type="term" value="P:melanization defense response"/>
    <property type="evidence" value="ECO:0007669"/>
    <property type="project" value="UniProtKB-ARBA"/>
</dbReference>
<dbReference type="GO" id="GO:0003006">
    <property type="term" value="P:developmental process involved in reproduction"/>
    <property type="evidence" value="ECO:0007669"/>
    <property type="project" value="UniProtKB-ARBA"/>
</dbReference>
<dbReference type="SMART" id="SM00174">
    <property type="entry name" value="RHO"/>
    <property type="match status" value="1"/>
</dbReference>
<sequence>MAKKRKAIQKSFIREVSGSEDWRGVLKRSPAYDSVRPLAYHEADVFLLCYKISDPISLYNVKNKWIREIRKCRPEAPIVLCGCQSDLRNEPFTISHLSKTGRQPVSQEQALAICCEIEALHYVETSSKAPVPESKDNLEAFELCALAAIKNKSCLSNKINHNNNNSINYQKVTNHNNIINQNNNNNKNNNNNNSSSSDNHHQFQRSPSALSSLSLFDTTRSPLSETGPVNGLLGQVFRRSPSTNSNLSLAANFKMPTMAFKRSSTASVTSLRSPSIEEQARLRTFSPEPNVCNRIPPVISEHETYSPSSSCSYSMGSQENSVLSSLSRTRPSSLHDPPLPGISFESQGGLEDKITPGQSSKLQRPTSLFKETHHRVQKSVGSSSFLRNNQTPISRGAAFFSPMGPQEPIPSQKFNLLEQRFDSVSELGSPMSTASGSSTFIKSPQMEVISQTNAQVRANGLSRRTSYRTHPKMAIPVAAPMSPVGSDFCFDIKSPPRSSCQSPESFTQHSESVNLPSAGSNNGDSGGSGHGVGVHSGLTTSAPRLPCFEEGPKIYESLKSHVSICSQSSDGSSKLPSDFSDASSISKGRNQCGVTSNRNSDLIMNCSNSQTNIESPEELLNNLNFVSPKAGVYRPCSRKSKHNCSIM</sequence>
<dbReference type="GO" id="GO:0022412">
    <property type="term" value="P:cellular process involved in reproduction in multicellular organism"/>
    <property type="evidence" value="ECO:0007669"/>
    <property type="project" value="UniProtKB-ARBA"/>
</dbReference>
<dbReference type="STRING" id="6832.A0A553N814"/>
<feature type="compositionally biased region" description="Low complexity" evidence="3">
    <location>
        <begin position="177"/>
        <end position="197"/>
    </location>
</feature>
<keyword evidence="5" id="KW-1185">Reference proteome</keyword>
<proteinExistence type="predicted"/>
<feature type="compositionally biased region" description="Polar residues" evidence="3">
    <location>
        <begin position="356"/>
        <end position="365"/>
    </location>
</feature>
<reference evidence="4 5" key="1">
    <citation type="journal article" date="2018" name="Nat. Ecol. Evol.">
        <title>Genomic signatures of mitonuclear coevolution across populations of Tigriopus californicus.</title>
        <authorList>
            <person name="Barreto F.S."/>
            <person name="Watson E.T."/>
            <person name="Lima T.G."/>
            <person name="Willett C.S."/>
            <person name="Edmands S."/>
            <person name="Li W."/>
            <person name="Burton R.S."/>
        </authorList>
    </citation>
    <scope>NUCLEOTIDE SEQUENCE [LARGE SCALE GENOMIC DNA]</scope>
    <source>
        <strain evidence="4 5">San Diego</strain>
    </source>
</reference>
<dbReference type="PROSITE" id="PS51420">
    <property type="entry name" value="RHO"/>
    <property type="match status" value="1"/>
</dbReference>
<feature type="compositionally biased region" description="Gly residues" evidence="3">
    <location>
        <begin position="524"/>
        <end position="534"/>
    </location>
</feature>
<gene>
    <name evidence="4" type="ORF">TCAL_01479</name>
</gene>
<evidence type="ECO:0000256" key="2">
    <source>
        <dbReference type="ARBA" id="ARBA00023134"/>
    </source>
</evidence>
<keyword evidence="2" id="KW-0342">GTP-binding</keyword>
<dbReference type="AlphaFoldDB" id="A0A553N814"/>
<dbReference type="InterPro" id="IPR027417">
    <property type="entry name" value="P-loop_NTPase"/>
</dbReference>
<dbReference type="InterPro" id="IPR001806">
    <property type="entry name" value="Small_GTPase"/>
</dbReference>
<feature type="region of interest" description="Disordered" evidence="3">
    <location>
        <begin position="177"/>
        <end position="209"/>
    </location>
</feature>
<organism evidence="4 5">
    <name type="scientific">Tigriopus californicus</name>
    <name type="common">Marine copepod</name>
    <dbReference type="NCBI Taxonomy" id="6832"/>
    <lineage>
        <taxon>Eukaryota</taxon>
        <taxon>Metazoa</taxon>
        <taxon>Ecdysozoa</taxon>
        <taxon>Arthropoda</taxon>
        <taxon>Crustacea</taxon>
        <taxon>Multicrustacea</taxon>
        <taxon>Hexanauplia</taxon>
        <taxon>Copepoda</taxon>
        <taxon>Harpacticoida</taxon>
        <taxon>Harpacticidae</taxon>
        <taxon>Tigriopus</taxon>
    </lineage>
</organism>
<keyword evidence="1" id="KW-0547">Nucleotide-binding</keyword>
<evidence type="ECO:0000313" key="5">
    <source>
        <dbReference type="Proteomes" id="UP000318571"/>
    </source>
</evidence>
<dbReference type="GO" id="GO:0005525">
    <property type="term" value="F:GTP binding"/>
    <property type="evidence" value="ECO:0007669"/>
    <property type="project" value="UniProtKB-KW"/>
</dbReference>
<dbReference type="GO" id="GO:0003924">
    <property type="term" value="F:GTPase activity"/>
    <property type="evidence" value="ECO:0007669"/>
    <property type="project" value="InterPro"/>
</dbReference>
<protein>
    <submittedName>
        <fullName evidence="4">Uncharacterized protein</fullName>
    </submittedName>
</protein>
<dbReference type="Gene3D" id="3.40.50.300">
    <property type="entry name" value="P-loop containing nucleotide triphosphate hydrolases"/>
    <property type="match status" value="1"/>
</dbReference>
<dbReference type="PANTHER" id="PTHR24072">
    <property type="entry name" value="RHO FAMILY GTPASE"/>
    <property type="match status" value="1"/>
</dbReference>